<dbReference type="Proteomes" id="UP000264980">
    <property type="component" value="Chromosome"/>
</dbReference>
<dbReference type="Pfam" id="PF00589">
    <property type="entry name" value="Phage_integrase"/>
    <property type="match status" value="1"/>
</dbReference>
<sequence>MGFLSQENIGELLKNLTGDNLRTAKLSPATGGRWGEITSLSRKSVIKYKVTYLKTKNGKNRTVPVSPTLWKEITTGSGPLLFPQANYKELRETLMMLFPWLPDGQALHVLRHTFASHFMMKGGNILALQKILGHATITQTMIYAHFAPDYLQDAVRLNPLEGDSV</sequence>
<dbReference type="InterPro" id="IPR013762">
    <property type="entry name" value="Integrase-like_cat_sf"/>
</dbReference>
<dbReference type="InterPro" id="IPR011010">
    <property type="entry name" value="DNA_brk_join_enz"/>
</dbReference>
<name>A0A345CZN7_9GAMM</name>
<dbReference type="EMBL" id="CP013970">
    <property type="protein sequence ID" value="AXF78904.1"/>
    <property type="molecule type" value="Genomic_DNA"/>
</dbReference>
<dbReference type="RefSeq" id="WP_233480864.1">
    <property type="nucleotide sequence ID" value="NZ_CP013970.1"/>
</dbReference>
<dbReference type="InterPro" id="IPR002104">
    <property type="entry name" value="Integrase_catalytic"/>
</dbReference>
<accession>A0A345CZN7</accession>
<gene>
    <name evidence="4" type="ORF">AV903_23435</name>
</gene>
<dbReference type="SUPFAM" id="SSF56349">
    <property type="entry name" value="DNA breaking-rejoining enzymes"/>
    <property type="match status" value="1"/>
</dbReference>
<dbReference type="GO" id="GO:0006310">
    <property type="term" value="P:DNA recombination"/>
    <property type="evidence" value="ECO:0007669"/>
    <property type="project" value="UniProtKB-KW"/>
</dbReference>
<evidence type="ECO:0000313" key="4">
    <source>
        <dbReference type="EMBL" id="AXF78904.1"/>
    </source>
</evidence>
<dbReference type="InterPro" id="IPR050090">
    <property type="entry name" value="Tyrosine_recombinase_XerCD"/>
</dbReference>
<dbReference type="PANTHER" id="PTHR30349:SF93">
    <property type="entry name" value="FELS-2 PROPHAGE PROTEIN"/>
    <property type="match status" value="1"/>
</dbReference>
<dbReference type="CDD" id="cd00796">
    <property type="entry name" value="INT_Rci_Hp1_C"/>
    <property type="match status" value="1"/>
</dbReference>
<evidence type="ECO:0000256" key="2">
    <source>
        <dbReference type="ARBA" id="ARBA00023172"/>
    </source>
</evidence>
<dbReference type="GO" id="GO:0003677">
    <property type="term" value="F:DNA binding"/>
    <property type="evidence" value="ECO:0007669"/>
    <property type="project" value="InterPro"/>
</dbReference>
<organism evidence="4 5">
    <name type="scientific">Erwinia tracheiphila</name>
    <dbReference type="NCBI Taxonomy" id="65700"/>
    <lineage>
        <taxon>Bacteria</taxon>
        <taxon>Pseudomonadati</taxon>
        <taxon>Pseudomonadota</taxon>
        <taxon>Gammaproteobacteria</taxon>
        <taxon>Enterobacterales</taxon>
        <taxon>Erwiniaceae</taxon>
        <taxon>Erwinia</taxon>
    </lineage>
</organism>
<dbReference type="AlphaFoldDB" id="A0A345CZN7"/>
<dbReference type="PROSITE" id="PS51898">
    <property type="entry name" value="TYR_RECOMBINASE"/>
    <property type="match status" value="1"/>
</dbReference>
<dbReference type="Gene3D" id="1.10.443.10">
    <property type="entry name" value="Intergrase catalytic core"/>
    <property type="match status" value="1"/>
</dbReference>
<protein>
    <recommendedName>
        <fullName evidence="3">Tyr recombinase domain-containing protein</fullName>
    </recommendedName>
</protein>
<keyword evidence="1" id="KW-0229">DNA integration</keyword>
<dbReference type="GO" id="GO:0015074">
    <property type="term" value="P:DNA integration"/>
    <property type="evidence" value="ECO:0007669"/>
    <property type="project" value="UniProtKB-KW"/>
</dbReference>
<evidence type="ECO:0000259" key="3">
    <source>
        <dbReference type="PROSITE" id="PS51898"/>
    </source>
</evidence>
<evidence type="ECO:0000313" key="5">
    <source>
        <dbReference type="Proteomes" id="UP000264980"/>
    </source>
</evidence>
<evidence type="ECO:0000256" key="1">
    <source>
        <dbReference type="ARBA" id="ARBA00022908"/>
    </source>
</evidence>
<dbReference type="PANTHER" id="PTHR30349">
    <property type="entry name" value="PHAGE INTEGRASE-RELATED"/>
    <property type="match status" value="1"/>
</dbReference>
<reference evidence="4 5" key="1">
    <citation type="submission" date="2016-01" db="EMBL/GenBank/DDBJ databases">
        <authorList>
            <person name="Oliw E.H."/>
        </authorList>
    </citation>
    <scope>NUCLEOTIDE SEQUENCE [LARGE SCALE GENOMIC DNA]</scope>
    <source>
        <strain evidence="4 5">MDcuke</strain>
    </source>
</reference>
<keyword evidence="2" id="KW-0233">DNA recombination</keyword>
<feature type="domain" description="Tyr recombinase" evidence="3">
    <location>
        <begin position="1"/>
        <end position="156"/>
    </location>
</feature>
<proteinExistence type="predicted"/>